<comment type="caution">
    <text evidence="1">The sequence shown here is derived from an EMBL/GenBank/DDBJ whole genome shotgun (WGS) entry which is preliminary data.</text>
</comment>
<organism evidence="1 2">
    <name type="scientific">Intestinibacter bartlettii</name>
    <dbReference type="NCBI Taxonomy" id="261299"/>
    <lineage>
        <taxon>Bacteria</taxon>
        <taxon>Bacillati</taxon>
        <taxon>Bacillota</taxon>
        <taxon>Clostridia</taxon>
        <taxon>Peptostreptococcales</taxon>
        <taxon>Peptostreptococcaceae</taxon>
        <taxon>Intestinibacter</taxon>
    </lineage>
</organism>
<evidence type="ECO:0008006" key="3">
    <source>
        <dbReference type="Google" id="ProtNLM"/>
    </source>
</evidence>
<accession>A0ABS6DZC8</accession>
<dbReference type="Proteomes" id="UP001196301">
    <property type="component" value="Unassembled WGS sequence"/>
</dbReference>
<keyword evidence="2" id="KW-1185">Reference proteome</keyword>
<evidence type="ECO:0000313" key="1">
    <source>
        <dbReference type="EMBL" id="MBU5336586.1"/>
    </source>
</evidence>
<dbReference type="EMBL" id="JAHLOQ010000023">
    <property type="protein sequence ID" value="MBU5336586.1"/>
    <property type="molecule type" value="Genomic_DNA"/>
</dbReference>
<reference evidence="1 2" key="1">
    <citation type="submission" date="2021-06" db="EMBL/GenBank/DDBJ databases">
        <authorList>
            <person name="Sun Q."/>
            <person name="Li D."/>
        </authorList>
    </citation>
    <scope>NUCLEOTIDE SEQUENCE [LARGE SCALE GENOMIC DNA]</scope>
    <source>
        <strain evidence="1 2">N19</strain>
    </source>
</reference>
<evidence type="ECO:0000313" key="2">
    <source>
        <dbReference type="Proteomes" id="UP001196301"/>
    </source>
</evidence>
<gene>
    <name evidence="1" type="ORF">KQI20_09060</name>
</gene>
<proteinExistence type="predicted"/>
<name>A0ABS6DZC8_9FIRM</name>
<sequence>MSSIPIICPKCKSQIGWKPSNHTSGGQSVVCKKCHLRVNVKYKKDGSYVVASTKPTSNV</sequence>
<protein>
    <recommendedName>
        <fullName evidence="3">Mu-like prophage protein Com</fullName>
    </recommendedName>
</protein>
<dbReference type="RefSeq" id="WP_216569946.1">
    <property type="nucleotide sequence ID" value="NZ_JAHLOQ010000023.1"/>
</dbReference>